<dbReference type="EMBL" id="JN116823">
    <property type="protein sequence ID" value="AEV51916.1"/>
    <property type="molecule type" value="Genomic_DNA"/>
</dbReference>
<evidence type="ECO:0000313" key="3">
    <source>
        <dbReference type="Proteomes" id="UP000005427"/>
    </source>
</evidence>
<keyword evidence="3" id="KW-1185">Reference proteome</keyword>
<evidence type="ECO:0000256" key="1">
    <source>
        <dbReference type="SAM" id="MobiDB-lite"/>
    </source>
</evidence>
<organism evidence="2 3">
    <name type="scientific">Rhodococcus phage REQ2</name>
    <dbReference type="NCBI Taxonomy" id="1109713"/>
    <lineage>
        <taxon>Viruses</taxon>
        <taxon>Duplodnaviria</taxon>
        <taxon>Heunggongvirae</taxon>
        <taxon>Uroviricota</taxon>
        <taxon>Caudoviricetes</taxon>
        <taxon>Caudoviricetes incertae sedis</taxon>
        <taxon>Melbournevirus</taxon>
        <taxon>Melbournevirus REQ2</taxon>
    </lineage>
</organism>
<proteinExistence type="predicted"/>
<dbReference type="Proteomes" id="UP000005427">
    <property type="component" value="Segment"/>
</dbReference>
<feature type="region of interest" description="Disordered" evidence="1">
    <location>
        <begin position="35"/>
        <end position="54"/>
    </location>
</feature>
<sequence length="54" mass="6036">MSDTCEHCHLPVYVMPRPRVAPKLVHRGTHLAECHTGDTTAARGITNPDKETQR</sequence>
<reference evidence="2 3" key="1">
    <citation type="submission" date="2011-06" db="EMBL/GenBank/DDBJ databases">
        <title>Two lysogenic phages can combine to generate a single lytic phage.</title>
        <authorList>
            <person name="Petrovski S."/>
        </authorList>
    </citation>
    <scope>NUCLEOTIDE SEQUENCE [LARGE SCALE GENOMIC DNA]</scope>
</reference>
<dbReference type="GeneID" id="11541308"/>
<accession>G9FH05</accession>
<protein>
    <submittedName>
        <fullName evidence="2">Uncharacterized protein</fullName>
    </submittedName>
</protein>
<evidence type="ECO:0000313" key="2">
    <source>
        <dbReference type="EMBL" id="AEV51916.1"/>
    </source>
</evidence>
<dbReference type="KEGG" id="vg:11541308"/>
<dbReference type="RefSeq" id="YP_005087106.1">
    <property type="nucleotide sequence ID" value="NC_016652.1"/>
</dbReference>
<name>G9FH05_9CAUD</name>